<reference evidence="1" key="3">
    <citation type="submission" date="2023-05" db="EMBL/GenBank/DDBJ databases">
        <authorList>
            <person name="Smith C.H."/>
        </authorList>
    </citation>
    <scope>NUCLEOTIDE SEQUENCE</scope>
    <source>
        <strain evidence="1">CHS0354</strain>
        <tissue evidence="1">Mantle</tissue>
    </source>
</reference>
<dbReference type="AlphaFoldDB" id="A0AAE0SHN0"/>
<gene>
    <name evidence="1" type="ORF">CHS0354_005098</name>
</gene>
<sequence length="74" mass="8149">MLLYIVAMIPLTSERQLTVKTSFWSQQLSNLCLPPCKVKFSVTRTSGGGCDGRQEEDGGIFVLPHSGINVYSNE</sequence>
<proteinExistence type="predicted"/>
<evidence type="ECO:0000313" key="1">
    <source>
        <dbReference type="EMBL" id="KAK3591889.1"/>
    </source>
</evidence>
<reference evidence="1" key="2">
    <citation type="journal article" date="2021" name="Genome Biol. Evol.">
        <title>Developing a high-quality reference genome for a parasitic bivalve with doubly uniparental inheritance (Bivalvia: Unionida).</title>
        <authorList>
            <person name="Smith C.H."/>
        </authorList>
    </citation>
    <scope>NUCLEOTIDE SEQUENCE</scope>
    <source>
        <strain evidence="1">CHS0354</strain>
        <tissue evidence="1">Mantle</tissue>
    </source>
</reference>
<evidence type="ECO:0000313" key="2">
    <source>
        <dbReference type="Proteomes" id="UP001195483"/>
    </source>
</evidence>
<reference evidence="1" key="1">
    <citation type="journal article" date="2021" name="Genome Biol. Evol.">
        <title>A High-Quality Reference Genome for a Parasitic Bivalve with Doubly Uniparental Inheritance (Bivalvia: Unionida).</title>
        <authorList>
            <person name="Smith C.H."/>
        </authorList>
    </citation>
    <scope>NUCLEOTIDE SEQUENCE</scope>
    <source>
        <strain evidence="1">CHS0354</strain>
    </source>
</reference>
<organism evidence="1 2">
    <name type="scientific">Potamilus streckersoni</name>
    <dbReference type="NCBI Taxonomy" id="2493646"/>
    <lineage>
        <taxon>Eukaryota</taxon>
        <taxon>Metazoa</taxon>
        <taxon>Spiralia</taxon>
        <taxon>Lophotrochozoa</taxon>
        <taxon>Mollusca</taxon>
        <taxon>Bivalvia</taxon>
        <taxon>Autobranchia</taxon>
        <taxon>Heteroconchia</taxon>
        <taxon>Palaeoheterodonta</taxon>
        <taxon>Unionida</taxon>
        <taxon>Unionoidea</taxon>
        <taxon>Unionidae</taxon>
        <taxon>Ambleminae</taxon>
        <taxon>Lampsilini</taxon>
        <taxon>Potamilus</taxon>
    </lineage>
</organism>
<keyword evidence="2" id="KW-1185">Reference proteome</keyword>
<dbReference type="EMBL" id="JAEAOA010000364">
    <property type="protein sequence ID" value="KAK3591889.1"/>
    <property type="molecule type" value="Genomic_DNA"/>
</dbReference>
<name>A0AAE0SHN0_9BIVA</name>
<protein>
    <submittedName>
        <fullName evidence="1">Uncharacterized protein</fullName>
    </submittedName>
</protein>
<comment type="caution">
    <text evidence="1">The sequence shown here is derived from an EMBL/GenBank/DDBJ whole genome shotgun (WGS) entry which is preliminary data.</text>
</comment>
<dbReference type="Proteomes" id="UP001195483">
    <property type="component" value="Unassembled WGS sequence"/>
</dbReference>
<accession>A0AAE0SHN0</accession>